<accession>A0A0W8G6W1</accession>
<organism evidence="3">
    <name type="scientific">hydrocarbon metagenome</name>
    <dbReference type="NCBI Taxonomy" id="938273"/>
    <lineage>
        <taxon>unclassified sequences</taxon>
        <taxon>metagenomes</taxon>
        <taxon>ecological metagenomes</taxon>
    </lineage>
</organism>
<proteinExistence type="predicted"/>
<evidence type="ECO:0000259" key="2">
    <source>
        <dbReference type="Pfam" id="PF07811"/>
    </source>
</evidence>
<feature type="transmembrane region" description="Helical" evidence="1">
    <location>
        <begin position="20"/>
        <end position="40"/>
    </location>
</feature>
<dbReference type="InterPro" id="IPR012495">
    <property type="entry name" value="TadE-like_dom"/>
</dbReference>
<gene>
    <name evidence="3" type="ORF">ASZ90_001375</name>
</gene>
<evidence type="ECO:0000256" key="1">
    <source>
        <dbReference type="SAM" id="Phobius"/>
    </source>
</evidence>
<keyword evidence="1" id="KW-1133">Transmembrane helix</keyword>
<dbReference type="AlphaFoldDB" id="A0A0W8G6W1"/>
<name>A0A0W8G6W1_9ZZZZ</name>
<keyword evidence="1" id="KW-0812">Transmembrane</keyword>
<protein>
    <recommendedName>
        <fullName evidence="2">TadE-like domain-containing protein</fullName>
    </recommendedName>
</protein>
<evidence type="ECO:0000313" key="3">
    <source>
        <dbReference type="EMBL" id="KUG28750.1"/>
    </source>
</evidence>
<comment type="caution">
    <text evidence="3">The sequence shown here is derived from an EMBL/GenBank/DDBJ whole genome shotgun (WGS) entry which is preliminary data.</text>
</comment>
<dbReference type="EMBL" id="LNQE01000183">
    <property type="protein sequence ID" value="KUG28750.1"/>
    <property type="molecule type" value="Genomic_DNA"/>
</dbReference>
<reference evidence="3" key="1">
    <citation type="journal article" date="2015" name="Proc. Natl. Acad. Sci. U.S.A.">
        <title>Networks of energetic and metabolic interactions define dynamics in microbial communities.</title>
        <authorList>
            <person name="Embree M."/>
            <person name="Liu J.K."/>
            <person name="Al-Bassam M.M."/>
            <person name="Zengler K."/>
        </authorList>
    </citation>
    <scope>NUCLEOTIDE SEQUENCE</scope>
</reference>
<dbReference type="Pfam" id="PF07811">
    <property type="entry name" value="TadE"/>
    <property type="match status" value="1"/>
</dbReference>
<sequence>MKPSVPGRANQGRDSQGGFAAVEMAILTSLVLVPLLMLLVEGSKILGEYSTILSASREAARLVMRENGDTTGAADLVQNLTSGLDGAAPDVEIVVTESETENTVKVKVDYVYQTVIAAQSQADLPYPDLDLLGGWNRTLSAQTVMPLP</sequence>
<keyword evidence="1" id="KW-0472">Membrane</keyword>
<feature type="domain" description="TadE-like" evidence="2">
    <location>
        <begin position="18"/>
        <end position="61"/>
    </location>
</feature>